<dbReference type="Proteomes" id="UP001597128">
    <property type="component" value="Unassembled WGS sequence"/>
</dbReference>
<reference evidence="4" key="1">
    <citation type="journal article" date="2019" name="Int. J. Syst. Evol. Microbiol.">
        <title>The Global Catalogue of Microorganisms (GCM) 10K type strain sequencing project: providing services to taxonomists for standard genome sequencing and annotation.</title>
        <authorList>
            <consortium name="The Broad Institute Genomics Platform"/>
            <consortium name="The Broad Institute Genome Sequencing Center for Infectious Disease"/>
            <person name="Wu L."/>
            <person name="Ma J."/>
        </authorList>
    </citation>
    <scope>NUCLEOTIDE SEQUENCE [LARGE SCALE GENOMIC DNA]</scope>
    <source>
        <strain evidence="4">CCUG 58412</strain>
    </source>
</reference>
<dbReference type="InterPro" id="IPR015919">
    <property type="entry name" value="Cadherin-like_sf"/>
</dbReference>
<dbReference type="EMBL" id="JBHTKB010000002">
    <property type="protein sequence ID" value="MFD0914260.1"/>
    <property type="molecule type" value="Genomic_DNA"/>
</dbReference>
<name>A0ABW3F7K7_9PROT</name>
<keyword evidence="4" id="KW-1185">Reference proteome</keyword>
<dbReference type="PANTHER" id="PTHR45713:SF6">
    <property type="entry name" value="F5_8 TYPE C DOMAIN-CONTAINING PROTEIN"/>
    <property type="match status" value="1"/>
</dbReference>
<dbReference type="Gene3D" id="2.60.40.10">
    <property type="entry name" value="Immunoglobulins"/>
    <property type="match status" value="24"/>
</dbReference>
<proteinExistence type="predicted"/>
<dbReference type="NCBIfam" id="TIGR03661">
    <property type="entry name" value="T1SS_VCA0849"/>
    <property type="match status" value="1"/>
</dbReference>
<dbReference type="InterPro" id="IPR019960">
    <property type="entry name" value="T1SS_VCA0849"/>
</dbReference>
<dbReference type="InterPro" id="IPR006644">
    <property type="entry name" value="Cadg"/>
</dbReference>
<dbReference type="InterPro" id="IPR013783">
    <property type="entry name" value="Ig-like_fold"/>
</dbReference>
<dbReference type="InterPro" id="IPR044016">
    <property type="entry name" value="Big_13"/>
</dbReference>
<dbReference type="PANTHER" id="PTHR45713">
    <property type="entry name" value="FTP DOMAIN-CONTAINING PROTEIN"/>
    <property type="match status" value="1"/>
</dbReference>
<dbReference type="InterPro" id="IPR051941">
    <property type="entry name" value="BG_Antigen-Binding_Lectin"/>
</dbReference>
<evidence type="ECO:0000259" key="2">
    <source>
        <dbReference type="SMART" id="SM00736"/>
    </source>
</evidence>
<gene>
    <name evidence="3" type="ORF">ACFQ1Z_11925</name>
</gene>
<feature type="region of interest" description="Disordered" evidence="1">
    <location>
        <begin position="2039"/>
        <end position="2060"/>
    </location>
</feature>
<protein>
    <submittedName>
        <fullName evidence="3">Ig-like domain-containing protein</fullName>
    </submittedName>
</protein>
<dbReference type="SUPFAM" id="SSF49313">
    <property type="entry name" value="Cadherin-like"/>
    <property type="match status" value="1"/>
</dbReference>
<dbReference type="NCBIfam" id="NF033510">
    <property type="entry name" value="Ca_tandemer"/>
    <property type="match status" value="15"/>
</dbReference>
<feature type="domain" description="Dystroglycan-type cadherin-like" evidence="2">
    <location>
        <begin position="109"/>
        <end position="204"/>
    </location>
</feature>
<accession>A0ABW3F7K7</accession>
<sequence length="3227" mass="327805">MNKTDDPPTAINFSNTVTSLGEATITGGKKVADIVIVDLDGYAGTVPTVSDASHFEVKVVNGRYELWLKSGVVLDFESDTKSLTTTVTAGGVDSAAFTVNVTDVNEAPVAKGSIPAQTAIKNLAFSLDAAPFFKDMDAGDVLTYAVTSGTLPAGLSLNTTTGVISGTPGADKDPVSVTIKATDKAGLSVTQTFDLGVVTTALALATESDSGVKGDGITNVSTPTFIGVVAAGAQVEIWDTINGSSTKVGTATADSKGGWKLALTAQAEGNHSYVAKELAADGTVSNTSTALPLTIDTSVSAPSIVQAVGARYVLLKQNGNTTNTMWLNEVEVYSNGVNVALNKPVTAKVTDVWDGHPLAAVTNGNLARNNNNSYAAKTATNDNWIMVDLGGFYTIDQIKVYALSDAAADIVNSANIDIFVTATPLSDLTIDKLKAVGSGAVAVGTTGPSPAYITTTPKPTKPLANDNPALSPDPLLTGLGEVGNTIEVFDGTTSLGTTKVKADGSWNFQTSGITNGSHTITVKQTDVAGNVSTASAPYSFSIDTSKMSAPVLDTSSDSGVKGDAATSHTTPTVKGTGATANAKLDIFAGSSKLGQVTADANGRWAFTVPADQPLASGMHNIVAKELAADGSVAKTSDIYSLVIDTFAYAPVVNTITSYVKSAPLVTGTAEANATVTLVATSDDGVSKTFTTTASASGAWSINTGAGSNALVANKVYSVRASQVDASGNSSAQSAVQTVNYDTVALAPVVNAVTGDQAPTFSLTGTGEVGASVRVYDGETLLGSTTVNAQGQWGFVVQGLTNGAHSLKAEQIDRAGNQSTQTSTAVTVDITLLAAPVLTVATDSGIKGDGITNVTRPGFIGTAAAGAKVEVWDTFNGSSIKVGTATADSKGNWSLTLTVQAEGSHSYVTKEIAADGSAGRTSKPTALTIDTTAPGSAPSLSLTTASDSGASATDAITKVAMPTLSGKADAQAQVNVYQGDTLVGNAQADASGNWSLKVPAALADGKYSFTAKQLDAAGNESAASVAAAITVDTSVSAPAIVQPVTARARYVLLKQNGERAGRMYVNEVEVYANGTNVALNKPATGGRSGLALVLGSTASGVTDGNLADNTNNAYLSTGITTDDWVMVDLGSYYAIEEIKISAYTNVGDYLAATSQIDVFVSETPLSSLTYAQLTAGESGAVHLGTTGPTPAYTTTIKPSKPVGDQTPVLSADPLLTGLGEPGSTVELFEGEKSLGTTQVKGDGSWSFQTSGMTTNASHSITVKQTDVAGNVSAASAPYQFTIDTSKLRAPGLDTSSDSGQKGDAITSNTTPTLKGTGATANAKLVIFDGSSMLGQVTADANGQWTFTVPAAMPLAPVAHRIVAKELGTDGVTVVKTSDPYALVIDTVAAAPVVNTIASYVKSAPLVTGKAEANATVTLVATSDDGVSKTFTTTANASGVWSINTGAGSNALVANKVYNVRASQVDVAGNSSALSAVQTVNYDTLVQAPVVNAVSGDQPTTFTLSGTGEAGATVRVFDGNTLLGGATVNAQGQWSFVVLPGLADGAHTLKAEQIDRAGNLSTQTSTTVSVDTKLLAAPVLAVSSDSGIKGDGITNVTSPSFTGAAAADAKVEVWDTFNGSSIKVGTATANSKGNWSLTLTGQAEGSHSYVTKEIAADGSTGRSSKPTALTIDTTAPGSAPSLSLTTASDSGTNTADGITKVAMPTLSGKADAKAQVNVYQGNTLVGNTQADASGNWSLKVPAALADGQYSFTAKQLDAAGNESAASVAAAVTVDSSVSAPVFVQPASTRARYVLLKQNGAIASEMAVNEVEVYANGTNVALNKPVTTGVMNVYAIHAGTTPSGVTNGNFDRMNYNGYYATGAKPNNWIMVDLGDFYSIDQIKVYALSNGSKDIPGSEYDLARVANIDVFISETPLGDLSYAQLMAGEGGAVRMGATGSTPAYITTANTATKPVNNTLSADPLLSGLGEPGSIVELFEGEKSLGTAKVNGNGLWSFQTSGMTTNASHSITVKQTDVAGNVSAASAPYQFTIDTSKLRAPVLDTSSDSGQKGDAVTSDTTPTLKGTGAKANAKLSIFDGNSMLGQVTADASGQWTFTPPADVPLGRHSFVAKELAADGVTVVKTSDPYVLVIDTTAAAPLVNPITTNTKSAPLVTGTAEGYATITLVATGDDGVSKTFTTTASASGAWSVNTGAGSNALVANKVYSVRASQVDVAGNSSAQSVVQTVNYDTQVQAPVVNAVTGNQAPSFSLTGSGEAGASVRVFDGDTLLGSTTVNAQGQWGFVVQGLANGDHSLKAEQIDRAGNLSTQTSTKVTVDTALLAAPVLAVATDSGIKGDGITNVTSPGFTGVAKAGAKVEVWDSFNGSDNKVGTVTADGNGNWSLSLSGQTEGTHSYVAKELGTDGVTAIRTSKPTVLTIDISAPAAAPSISLSAASDSGVASDGITNVTTPVLQGKADANNAVNIYQGSSLVGTAKADSNGNWSLQVPAVLMDGQYSYTARQVDAAGDQSAASVAAVVTVDTTAIAPVFAQPASARARYVLLKQNGANANRMYVNEVEVYANGTNVARGKTVTAGLTGSDVYAGYKESGVTNGNFDRENNNGYAASRATTDNWIMVDLGEFFTIDQIKVYALSNGSKDIPYSEIDLASVSDIDVFISETPLNGLSYTQLKAGESGAVRMGTTGRSPAYITTVNTPTKPVENTLSADPLLSGLAEPGSIVELFDGTISLGTTKANGNGLWSFQTSNMTTNGSHSITVKQTDVVGNVSAASAPYQFTIDTSKLSTPVMDAASDSAQKGDAVTSNTTPTLKGTGAKASAKLDIYDGSTKLAQVTADANGGWTYTLVAALAAGTHSVVAKELAADGVTVVKTSGAYNLVIDTSAAVPKFDPVPRYIKSAPLLTGTAEAYATVTLVATSTDGVISTFTTTANASGAWSINTGAGSNALVANKAYTLYATQVDVAGNSSVKTSLEVLHYDTVALAPVVNAVTGDQATGFNVSGSGEVGASVRVFDGNTLLGSTTVNSEGQWSFVAKGLSNGVHTLKAEQVDLAGNLSTRSDVRLGTNLAEQMVGDKQDNVFLPNGAPAGEPGDTLTGGGGHDRFIFNVKTPLNSGATIKDFGLKLGKGAGQGADETDVIDVSALLSGFTASSNLSDFVRAVNLNGKVQIQVDHDGKANGAGFDKSSFMTLDNLSVDANNQVVVNAATMATTVPGLTGNITLDNLVEQMRLDNQFKVLA</sequence>
<evidence type="ECO:0000313" key="3">
    <source>
        <dbReference type="EMBL" id="MFD0914260.1"/>
    </source>
</evidence>
<dbReference type="InterPro" id="IPR008979">
    <property type="entry name" value="Galactose-bd-like_sf"/>
</dbReference>
<dbReference type="SUPFAM" id="SSF49785">
    <property type="entry name" value="Galactose-binding domain-like"/>
    <property type="match status" value="4"/>
</dbReference>
<dbReference type="Pfam" id="PF05345">
    <property type="entry name" value="He_PIG"/>
    <property type="match status" value="1"/>
</dbReference>
<feature type="region of interest" description="Disordered" evidence="1">
    <location>
        <begin position="553"/>
        <end position="572"/>
    </location>
</feature>
<organism evidence="3 4">
    <name type="scientific">Methylophilus luteus</name>
    <dbReference type="NCBI Taxonomy" id="640108"/>
    <lineage>
        <taxon>Bacteria</taxon>
        <taxon>Pseudomonadati</taxon>
        <taxon>Pseudomonadota</taxon>
        <taxon>Betaproteobacteria</taxon>
        <taxon>Nitrosomonadales</taxon>
        <taxon>Methylophilaceae</taxon>
        <taxon>Methylophilus</taxon>
    </lineage>
</organism>
<dbReference type="Pfam" id="PF19077">
    <property type="entry name" value="Big_13"/>
    <property type="match status" value="19"/>
</dbReference>
<evidence type="ECO:0000256" key="1">
    <source>
        <dbReference type="SAM" id="MobiDB-lite"/>
    </source>
</evidence>
<comment type="caution">
    <text evidence="3">The sequence shown here is derived from an EMBL/GenBank/DDBJ whole genome shotgun (WGS) entry which is preliminary data.</text>
</comment>
<evidence type="ECO:0000313" key="4">
    <source>
        <dbReference type="Proteomes" id="UP001597128"/>
    </source>
</evidence>
<dbReference type="SMART" id="SM00736">
    <property type="entry name" value="CADG"/>
    <property type="match status" value="1"/>
</dbReference>
<dbReference type="Gene3D" id="2.60.120.260">
    <property type="entry name" value="Galactose-binding domain-like"/>
    <property type="match status" value="4"/>
</dbReference>